<feature type="domain" description="NAD-dependent epimerase/dehydratase" evidence="1">
    <location>
        <begin position="5"/>
        <end position="106"/>
    </location>
</feature>
<evidence type="ECO:0000259" key="1">
    <source>
        <dbReference type="Pfam" id="PF01370"/>
    </source>
</evidence>
<evidence type="ECO:0000313" key="3">
    <source>
        <dbReference type="Proteomes" id="UP000289996"/>
    </source>
</evidence>
<dbReference type="AlphaFoldDB" id="A0A660DZ00"/>
<proteinExistence type="predicted"/>
<dbReference type="Pfam" id="PF01370">
    <property type="entry name" value="Epimerase"/>
    <property type="match status" value="1"/>
</dbReference>
<gene>
    <name evidence="2" type="ORF">MUDAN_MDHGFNIF_02963</name>
</gene>
<reference evidence="2 3" key="1">
    <citation type="submission" date="2018-11" db="EMBL/GenBank/DDBJ databases">
        <authorList>
            <person name="Wuyts S."/>
        </authorList>
    </citation>
    <scope>NUCLEOTIDE SEQUENCE [LARGE SCALE GENOMIC DNA]</scope>
    <source>
        <strain evidence="2">Lactobacillus mudanjiangensis AMBF249</strain>
    </source>
</reference>
<organism evidence="2 3">
    <name type="scientific">Lactiplantibacillus mudanjiangensis</name>
    <dbReference type="NCBI Taxonomy" id="1296538"/>
    <lineage>
        <taxon>Bacteria</taxon>
        <taxon>Bacillati</taxon>
        <taxon>Bacillota</taxon>
        <taxon>Bacilli</taxon>
        <taxon>Lactobacillales</taxon>
        <taxon>Lactobacillaceae</taxon>
        <taxon>Lactiplantibacillus</taxon>
    </lineage>
</organism>
<dbReference type="OrthoDB" id="5292533at2"/>
<accession>A0A660DZ00</accession>
<dbReference type="Proteomes" id="UP000289996">
    <property type="component" value="Unassembled WGS sequence"/>
</dbReference>
<dbReference type="InterPro" id="IPR001509">
    <property type="entry name" value="Epimerase_deHydtase"/>
</dbReference>
<keyword evidence="3" id="KW-1185">Reference proteome</keyword>
<dbReference type="SUPFAM" id="SSF51735">
    <property type="entry name" value="NAD(P)-binding Rossmann-fold domains"/>
    <property type="match status" value="1"/>
</dbReference>
<dbReference type="Gene3D" id="3.40.50.720">
    <property type="entry name" value="NAD(P)-binding Rossmann-like Domain"/>
    <property type="match status" value="1"/>
</dbReference>
<dbReference type="RefSeq" id="WP_130847300.1">
    <property type="nucleotide sequence ID" value="NZ_UYIE01000119.1"/>
</dbReference>
<sequence length="194" mass="21566">MTTQIVILGGNGYLGRELTKLWLQKDALADFWILSRSGKNQLVDPRIHNRAVDLTDFEAVKQVLPAEIDYIVDLIGRPEKSPALSTQVNDQPAQLMRKLAETAHCQAMGFVGGQLGPKAFLKTKADLIQYLQQSDVPLAYVEPTLVYGAGRQDTMMKMVPLLTFLGRFSAKLKPVAVEVVVNQLYTQLMQLGHD</sequence>
<name>A0A660DZ00_9LACO</name>
<dbReference type="EMBL" id="UYIG01000113">
    <property type="protein sequence ID" value="VDG28532.1"/>
    <property type="molecule type" value="Genomic_DNA"/>
</dbReference>
<dbReference type="InterPro" id="IPR036291">
    <property type="entry name" value="NAD(P)-bd_dom_sf"/>
</dbReference>
<protein>
    <submittedName>
        <fullName evidence="2">NADH(P)-binding domain containing-protein [Lactobacillus oligofermentans DSM = LMG 22743]</fullName>
    </submittedName>
</protein>
<evidence type="ECO:0000313" key="2">
    <source>
        <dbReference type="EMBL" id="VDG28532.1"/>
    </source>
</evidence>